<dbReference type="PANTHER" id="PTHR43434:SF23">
    <property type="entry name" value="PHOSPHOGLYCOLATE PHOSPHATASE"/>
    <property type="match status" value="1"/>
</dbReference>
<dbReference type="InterPro" id="IPR041492">
    <property type="entry name" value="HAD_2"/>
</dbReference>
<dbReference type="InterPro" id="IPR036412">
    <property type="entry name" value="HAD-like_sf"/>
</dbReference>
<name>A0ABQ4PPU7_9GAMM</name>
<evidence type="ECO:0000256" key="4">
    <source>
        <dbReference type="ARBA" id="ARBA00023277"/>
    </source>
</evidence>
<dbReference type="Proteomes" id="UP000761574">
    <property type="component" value="Unassembled WGS sequence"/>
</dbReference>
<evidence type="ECO:0000256" key="2">
    <source>
        <dbReference type="ARBA" id="ARBA00022801"/>
    </source>
</evidence>
<dbReference type="InterPro" id="IPR050155">
    <property type="entry name" value="HAD-like_hydrolase_sf"/>
</dbReference>
<evidence type="ECO:0000256" key="3">
    <source>
        <dbReference type="ARBA" id="ARBA00022842"/>
    </source>
</evidence>
<keyword evidence="6" id="KW-1185">Reference proteome</keyword>
<dbReference type="PANTHER" id="PTHR43434">
    <property type="entry name" value="PHOSPHOGLYCOLATE PHOSPHATASE"/>
    <property type="match status" value="1"/>
</dbReference>
<dbReference type="SFLD" id="SFLDS00003">
    <property type="entry name" value="Haloacid_Dehalogenase"/>
    <property type="match status" value="1"/>
</dbReference>
<dbReference type="EMBL" id="BPFB01000044">
    <property type="protein sequence ID" value="GIU50013.1"/>
    <property type="molecule type" value="Genomic_DNA"/>
</dbReference>
<keyword evidence="4" id="KW-0119">Carbohydrate metabolism</keyword>
<evidence type="ECO:0000313" key="6">
    <source>
        <dbReference type="Proteomes" id="UP000761574"/>
    </source>
</evidence>
<keyword evidence="3" id="KW-0460">Magnesium</keyword>
<accession>A0ABQ4PPU7</accession>
<dbReference type="SUPFAM" id="SSF56784">
    <property type="entry name" value="HAD-like"/>
    <property type="match status" value="1"/>
</dbReference>
<keyword evidence="2" id="KW-0378">Hydrolase</keyword>
<dbReference type="Gene3D" id="3.40.50.1000">
    <property type="entry name" value="HAD superfamily/HAD-like"/>
    <property type="match status" value="1"/>
</dbReference>
<dbReference type="InterPro" id="IPR023214">
    <property type="entry name" value="HAD_sf"/>
</dbReference>
<evidence type="ECO:0000256" key="1">
    <source>
        <dbReference type="ARBA" id="ARBA00022723"/>
    </source>
</evidence>
<evidence type="ECO:0000313" key="5">
    <source>
        <dbReference type="EMBL" id="GIU50013.1"/>
    </source>
</evidence>
<reference evidence="5 6" key="1">
    <citation type="submission" date="2021-05" db="EMBL/GenBank/DDBJ databases">
        <title>Molecular characterization for Shewanella algae harboring chromosomal blaOXA-55-like strains isolated from clinical and environment sample.</title>
        <authorList>
            <person name="Ohama Y."/>
            <person name="Aoki K."/>
            <person name="Harada S."/>
            <person name="Moriya K."/>
            <person name="Ishii Y."/>
            <person name="Tateda K."/>
        </authorList>
    </citation>
    <scope>NUCLEOTIDE SEQUENCE [LARGE SCALE GENOMIC DNA]</scope>
    <source>
        <strain evidence="5 6">LMG 23746</strain>
    </source>
</reference>
<sequence>MTMPNSTILGVLFDLDGTLVDTAPDLVAALNLALHDFDYPSVALEDVRDAASNGSLALITAAQPTLNAKRKAELQQALLTHYQRINGDHARLFDGITEVLHYLMDNGIAFGVVTNKAARFARPLLATLRLGQQPLIDYMSSIISGDTTTQGKPAAAPMLLAAQQLGCHAHNIIYIGDARRDLEAAQNSHMVGAIAMWGYIAADDNPTHWPHQVRFDKPQAIIDFMTQASVSHYA</sequence>
<gene>
    <name evidence="5" type="ORF">TUM4630_29960</name>
</gene>
<dbReference type="Pfam" id="PF13419">
    <property type="entry name" value="HAD_2"/>
    <property type="match status" value="1"/>
</dbReference>
<keyword evidence="1" id="KW-0479">Metal-binding</keyword>
<protein>
    <submittedName>
        <fullName evidence="5">Haloacid dehalogenase</fullName>
    </submittedName>
</protein>
<organism evidence="5 6">
    <name type="scientific">Shewanella algidipiscicola</name>
    <dbReference type="NCBI Taxonomy" id="614070"/>
    <lineage>
        <taxon>Bacteria</taxon>
        <taxon>Pseudomonadati</taxon>
        <taxon>Pseudomonadota</taxon>
        <taxon>Gammaproteobacteria</taxon>
        <taxon>Alteromonadales</taxon>
        <taxon>Shewanellaceae</taxon>
        <taxon>Shewanella</taxon>
    </lineage>
</organism>
<dbReference type="InterPro" id="IPR023198">
    <property type="entry name" value="PGP-like_dom2"/>
</dbReference>
<dbReference type="SFLD" id="SFLDG01129">
    <property type="entry name" value="C1.5:_HAD__Beta-PGM__Phosphata"/>
    <property type="match status" value="1"/>
</dbReference>
<dbReference type="Gene3D" id="1.10.150.240">
    <property type="entry name" value="Putative phosphatase, domain 2"/>
    <property type="match status" value="1"/>
</dbReference>
<proteinExistence type="predicted"/>
<comment type="caution">
    <text evidence="5">The sequence shown here is derived from an EMBL/GenBank/DDBJ whole genome shotgun (WGS) entry which is preliminary data.</text>
</comment>